<evidence type="ECO:0000256" key="7">
    <source>
        <dbReference type="ARBA" id="ARBA00023204"/>
    </source>
</evidence>
<keyword evidence="4" id="KW-0547">Nucleotide-binding</keyword>
<dbReference type="Gene3D" id="3.40.50.300">
    <property type="entry name" value="P-loop containing nucleotide triphosphate hydrolases"/>
    <property type="match status" value="2"/>
</dbReference>
<evidence type="ECO:0000256" key="6">
    <source>
        <dbReference type="ARBA" id="ARBA00022840"/>
    </source>
</evidence>
<keyword evidence="13" id="KW-1185">Reference proteome</keyword>
<dbReference type="InterPro" id="IPR003395">
    <property type="entry name" value="RecF/RecN/SMC_N"/>
</dbReference>
<dbReference type="PANTHER" id="PTHR11059">
    <property type="entry name" value="DNA REPAIR PROTEIN RECN"/>
    <property type="match status" value="1"/>
</dbReference>
<sequence>MFAPVPSVAGGSLGGVLHELRVENLLLIERAELRLTAGLNVLTGETGAGKTVLAHALDLLLGGKARAGIVRPGASEAWVEGVFDLPDALRATIGDRLPEDAEDLVLARRVSAEGRTRAYVGGRTATVSDLQEIAAGLISFYGQHEHRKLTLATAQLDLLDSACGPGHLERRAAFGAVHARARGLERRLEELREVAGARERELDLLQFELAEIEAAAPDVAEAAELRGARERLRHVEALRLAAHEAADALAPEDGEGVVSLLGGGAAGLEGVGGVDAELDRLTERVRALGYEAQDVAGELRRYVDGLDADPEALEATEERLTVLDRLQRKYGGSIEAVLEHAATCRARRDELQGAEVAMENATAELDAARAELDTRARELRAAREAQAPLFAQAVRERLGALAMEAARFEVVVTEREPTATGADAVEFLIAANPGVPAGPLRDIASGGELSRVMLSIMGVANDGSGATLVFDEVDAGIGGVTARAVGEQLRELGAGRQVVCITHLPQIASLAARHFSIEKDVSVEPARTTVRTLEQREVVGELVRMLGAEADDVAARRHAKELLKAA</sequence>
<evidence type="ECO:0000313" key="13">
    <source>
        <dbReference type="Proteomes" id="UP000240739"/>
    </source>
</evidence>
<keyword evidence="10" id="KW-0175">Coiled coil</keyword>
<evidence type="ECO:0000256" key="3">
    <source>
        <dbReference type="ARBA" id="ARBA00021315"/>
    </source>
</evidence>
<keyword evidence="5 9" id="KW-0227">DNA damage</keyword>
<dbReference type="InterPro" id="IPR027417">
    <property type="entry name" value="P-loop_NTPase"/>
</dbReference>
<comment type="function">
    <text evidence="1 9">May be involved in recombinational repair of damaged DNA.</text>
</comment>
<dbReference type="PIRSF" id="PIRSF003128">
    <property type="entry name" value="RecN"/>
    <property type="match status" value="1"/>
</dbReference>
<evidence type="ECO:0000256" key="10">
    <source>
        <dbReference type="SAM" id="Coils"/>
    </source>
</evidence>
<dbReference type="GO" id="GO:0006281">
    <property type="term" value="P:DNA repair"/>
    <property type="evidence" value="ECO:0007669"/>
    <property type="project" value="UniProtKB-KW"/>
</dbReference>
<feature type="domain" description="RecF/RecN/SMC N-terminal" evidence="11">
    <location>
        <begin position="17"/>
        <end position="518"/>
    </location>
</feature>
<comment type="similarity">
    <text evidence="2 9">Belongs to the RecN family.</text>
</comment>
<evidence type="ECO:0000256" key="9">
    <source>
        <dbReference type="PIRNR" id="PIRNR003128"/>
    </source>
</evidence>
<reference evidence="12 13" key="1">
    <citation type="submission" date="2018-03" db="EMBL/GenBank/DDBJ databases">
        <title>Aquarubrobacter algicola gen. nov., sp. nov., a novel actinobacterium isolated from shallow eutrophic lake during the end of cyanobacterial harmful algal blooms.</title>
        <authorList>
            <person name="Chun S.J."/>
        </authorList>
    </citation>
    <scope>NUCLEOTIDE SEQUENCE [LARGE SCALE GENOMIC DNA]</scope>
    <source>
        <strain evidence="12 13">Seoho-28</strain>
    </source>
</reference>
<dbReference type="InterPro" id="IPR004604">
    <property type="entry name" value="DNA_recomb/repair_RecN"/>
</dbReference>
<comment type="caution">
    <text evidence="12">The sequence shown here is derived from an EMBL/GenBank/DDBJ whole genome shotgun (WGS) entry which is preliminary data.</text>
</comment>
<dbReference type="GO" id="GO:0006310">
    <property type="term" value="P:DNA recombination"/>
    <property type="evidence" value="ECO:0007669"/>
    <property type="project" value="InterPro"/>
</dbReference>
<dbReference type="GO" id="GO:0043590">
    <property type="term" value="C:bacterial nucleoid"/>
    <property type="evidence" value="ECO:0007669"/>
    <property type="project" value="TreeGrafter"/>
</dbReference>
<dbReference type="CDD" id="cd03241">
    <property type="entry name" value="ABC_RecN"/>
    <property type="match status" value="2"/>
</dbReference>
<dbReference type="Pfam" id="PF02463">
    <property type="entry name" value="SMC_N"/>
    <property type="match status" value="1"/>
</dbReference>
<evidence type="ECO:0000256" key="2">
    <source>
        <dbReference type="ARBA" id="ARBA00009441"/>
    </source>
</evidence>
<evidence type="ECO:0000256" key="8">
    <source>
        <dbReference type="ARBA" id="ARBA00033408"/>
    </source>
</evidence>
<dbReference type="Proteomes" id="UP000240739">
    <property type="component" value="Unassembled WGS sequence"/>
</dbReference>
<evidence type="ECO:0000256" key="4">
    <source>
        <dbReference type="ARBA" id="ARBA00022741"/>
    </source>
</evidence>
<protein>
    <recommendedName>
        <fullName evidence="3 9">DNA repair protein RecN</fullName>
    </recommendedName>
    <alternativeName>
        <fullName evidence="8 9">Recombination protein N</fullName>
    </alternativeName>
</protein>
<evidence type="ECO:0000256" key="5">
    <source>
        <dbReference type="ARBA" id="ARBA00022763"/>
    </source>
</evidence>
<accession>A0A2T4UCV5</accession>
<proteinExistence type="inferred from homology"/>
<dbReference type="NCBIfam" id="TIGR00634">
    <property type="entry name" value="recN"/>
    <property type="match status" value="1"/>
</dbReference>
<feature type="coiled-coil region" evidence="10">
    <location>
        <begin position="351"/>
        <end position="385"/>
    </location>
</feature>
<evidence type="ECO:0000259" key="11">
    <source>
        <dbReference type="Pfam" id="PF02463"/>
    </source>
</evidence>
<dbReference type="SUPFAM" id="SSF52540">
    <property type="entry name" value="P-loop containing nucleoside triphosphate hydrolases"/>
    <property type="match status" value="1"/>
</dbReference>
<dbReference type="GO" id="GO:0005524">
    <property type="term" value="F:ATP binding"/>
    <property type="evidence" value="ECO:0007669"/>
    <property type="project" value="UniProtKB-KW"/>
</dbReference>
<evidence type="ECO:0000256" key="1">
    <source>
        <dbReference type="ARBA" id="ARBA00003618"/>
    </source>
</evidence>
<evidence type="ECO:0000313" key="12">
    <source>
        <dbReference type="EMBL" id="PTL55058.1"/>
    </source>
</evidence>
<keyword evidence="6" id="KW-0067">ATP-binding</keyword>
<dbReference type="GO" id="GO:0009432">
    <property type="term" value="P:SOS response"/>
    <property type="evidence" value="ECO:0007669"/>
    <property type="project" value="TreeGrafter"/>
</dbReference>
<dbReference type="EMBL" id="PYYB01000004">
    <property type="protein sequence ID" value="PTL55058.1"/>
    <property type="molecule type" value="Genomic_DNA"/>
</dbReference>
<keyword evidence="7 9" id="KW-0234">DNA repair</keyword>
<gene>
    <name evidence="12" type="primary">recN</name>
    <name evidence="12" type="ORF">C7Y72_19485</name>
</gene>
<organism evidence="12 13">
    <name type="scientific">Paraconexibacter algicola</name>
    <dbReference type="NCBI Taxonomy" id="2133960"/>
    <lineage>
        <taxon>Bacteria</taxon>
        <taxon>Bacillati</taxon>
        <taxon>Actinomycetota</taxon>
        <taxon>Thermoleophilia</taxon>
        <taxon>Solirubrobacterales</taxon>
        <taxon>Paraconexibacteraceae</taxon>
        <taxon>Paraconexibacter</taxon>
    </lineage>
</organism>
<dbReference type="AlphaFoldDB" id="A0A2T4UCV5"/>
<dbReference type="PANTHER" id="PTHR11059:SF0">
    <property type="entry name" value="DNA REPAIR PROTEIN RECN"/>
    <property type="match status" value="1"/>
</dbReference>
<name>A0A2T4UCV5_9ACTN</name>